<feature type="domain" description="Alcohol dehydrogenase-like N-terminal" evidence="4">
    <location>
        <begin position="53"/>
        <end position="185"/>
    </location>
</feature>
<protein>
    <submittedName>
        <fullName evidence="5">Erythritol/L-threitol dehydrogenase</fullName>
    </submittedName>
</protein>
<dbReference type="Pfam" id="PF08240">
    <property type="entry name" value="ADH_N"/>
    <property type="match status" value="1"/>
</dbReference>
<dbReference type="OMA" id="FVEYSVF"/>
<organism evidence="5 6">
    <name type="scientific">Porphyridium purpureum</name>
    <name type="common">Red alga</name>
    <name type="synonym">Porphyridium cruentum</name>
    <dbReference type="NCBI Taxonomy" id="35688"/>
    <lineage>
        <taxon>Eukaryota</taxon>
        <taxon>Rhodophyta</taxon>
        <taxon>Bangiophyceae</taxon>
        <taxon>Porphyridiales</taxon>
        <taxon>Porphyridiaceae</taxon>
        <taxon>Porphyridium</taxon>
    </lineage>
</organism>
<evidence type="ECO:0000256" key="2">
    <source>
        <dbReference type="SAM" id="MobiDB-lite"/>
    </source>
</evidence>
<evidence type="ECO:0000259" key="3">
    <source>
        <dbReference type="Pfam" id="PF00107"/>
    </source>
</evidence>
<dbReference type="PANTHER" id="PTHR43401">
    <property type="entry name" value="L-THREONINE 3-DEHYDROGENASE"/>
    <property type="match status" value="1"/>
</dbReference>
<dbReference type="Proteomes" id="UP000324585">
    <property type="component" value="Unassembled WGS sequence"/>
</dbReference>
<reference evidence="6" key="1">
    <citation type="journal article" date="2019" name="Nat. Commun.">
        <title>Expansion of phycobilisome linker gene families in mesophilic red algae.</title>
        <authorList>
            <person name="Lee J."/>
            <person name="Kim D."/>
            <person name="Bhattacharya D."/>
            <person name="Yoon H.S."/>
        </authorList>
    </citation>
    <scope>NUCLEOTIDE SEQUENCE [LARGE SCALE GENOMIC DNA]</scope>
    <source>
        <strain evidence="6">CCMP 1328</strain>
    </source>
</reference>
<dbReference type="InterPro" id="IPR036291">
    <property type="entry name" value="NAD(P)-bd_dom_sf"/>
</dbReference>
<keyword evidence="1" id="KW-0560">Oxidoreductase</keyword>
<feature type="region of interest" description="Disordered" evidence="2">
    <location>
        <begin position="1"/>
        <end position="23"/>
    </location>
</feature>
<dbReference type="InterPro" id="IPR013154">
    <property type="entry name" value="ADH-like_N"/>
</dbReference>
<proteinExistence type="predicted"/>
<dbReference type="Gene3D" id="3.90.180.10">
    <property type="entry name" value="Medium-chain alcohol dehydrogenases, catalytic domain"/>
    <property type="match status" value="1"/>
</dbReference>
<comment type="caution">
    <text evidence="5">The sequence shown here is derived from an EMBL/GenBank/DDBJ whole genome shotgun (WGS) entry which is preliminary data.</text>
</comment>
<dbReference type="GO" id="GO:0016491">
    <property type="term" value="F:oxidoreductase activity"/>
    <property type="evidence" value="ECO:0007669"/>
    <property type="project" value="UniProtKB-KW"/>
</dbReference>
<name>A0A5J4YUP4_PORPP</name>
<keyword evidence="6" id="KW-1185">Reference proteome</keyword>
<sequence>MWGERTEGGKEGELRADRMAAPREEQGRTMRAVVCRGVRDYVVENVPIPEPGRDEILVKVLRCGICAGDAKCFEGAARFWGCPDSAQKAYVETPVIPGHEFVGEIVAFGPPPVKRRSAFRTGHELSVGDRVIAEQVVPCNNCLYCQKNLRHLCLPHAIFGFKTCVNGAMAEYMIFPANALVYKIPEKMSVDEAVYIEPLSCGVHGVERAQVESDDVVVVSGCGAIGLGMICYLAISKCPAEIIALDCIDERLRLAQLCGASMVLNPRKDDVVQLVKDRTGGYGCDVYLEATGSPASVTQGLKMVRKRGRFVEYSVFKEAVTTDWSEISDTLELDLLGAHCSGNEGYAKAIETLSSGKVPIESIVTHVLPLDKVVDGIHMVNSSSDGSVKVTLDPWL</sequence>
<dbReference type="PANTHER" id="PTHR43401:SF2">
    <property type="entry name" value="L-THREONINE 3-DEHYDROGENASE"/>
    <property type="match status" value="1"/>
</dbReference>
<dbReference type="SUPFAM" id="SSF51735">
    <property type="entry name" value="NAD(P)-binding Rossmann-fold domains"/>
    <property type="match status" value="1"/>
</dbReference>
<evidence type="ECO:0000313" key="5">
    <source>
        <dbReference type="EMBL" id="KAA8494918.1"/>
    </source>
</evidence>
<evidence type="ECO:0000259" key="4">
    <source>
        <dbReference type="Pfam" id="PF08240"/>
    </source>
</evidence>
<dbReference type="EMBL" id="VRMN01000004">
    <property type="protein sequence ID" value="KAA8494918.1"/>
    <property type="molecule type" value="Genomic_DNA"/>
</dbReference>
<evidence type="ECO:0000256" key="1">
    <source>
        <dbReference type="ARBA" id="ARBA00023002"/>
    </source>
</evidence>
<dbReference type="SUPFAM" id="SSF50129">
    <property type="entry name" value="GroES-like"/>
    <property type="match status" value="1"/>
</dbReference>
<dbReference type="Gene3D" id="3.40.50.720">
    <property type="entry name" value="NAD(P)-binding Rossmann-like Domain"/>
    <property type="match status" value="1"/>
</dbReference>
<dbReference type="InterPro" id="IPR013149">
    <property type="entry name" value="ADH-like_C"/>
</dbReference>
<dbReference type="OrthoDB" id="3941538at2759"/>
<dbReference type="InterPro" id="IPR011032">
    <property type="entry name" value="GroES-like_sf"/>
</dbReference>
<dbReference type="AlphaFoldDB" id="A0A5J4YUP4"/>
<accession>A0A5J4YUP4</accession>
<feature type="domain" description="Alcohol dehydrogenase-like C-terminal" evidence="3">
    <location>
        <begin position="224"/>
        <end position="354"/>
    </location>
</feature>
<dbReference type="InterPro" id="IPR050129">
    <property type="entry name" value="Zn_alcohol_dh"/>
</dbReference>
<evidence type="ECO:0000313" key="6">
    <source>
        <dbReference type="Proteomes" id="UP000324585"/>
    </source>
</evidence>
<dbReference type="Pfam" id="PF00107">
    <property type="entry name" value="ADH_zinc_N"/>
    <property type="match status" value="1"/>
</dbReference>
<gene>
    <name evidence="5" type="ORF">FVE85_3159</name>
</gene>